<keyword evidence="3" id="KW-1185">Reference proteome</keyword>
<feature type="transmembrane region" description="Helical" evidence="1">
    <location>
        <begin position="9"/>
        <end position="29"/>
    </location>
</feature>
<accession>A0A0E4GCH4</accession>
<gene>
    <name evidence="2" type="ORF">2365</name>
</gene>
<keyword evidence="1" id="KW-1133">Transmembrane helix</keyword>
<sequence length="156" mass="17857">MQYKVTTRLVIISAVFIFIVYLSIFINSYPRITIIYNDNEYSQASLQAIKNIENLKWGEICDPLPCWLQLKVQSVTSLEKDEIMQDNAPIPVQRTRQIPAIELISDGNVNEGPLVSCPRHSYLVTVLIMQPSWSRLFSSNYALNGSRIKFCVNTNK</sequence>
<keyword evidence="1" id="KW-0472">Membrane</keyword>
<evidence type="ECO:0000313" key="2">
    <source>
        <dbReference type="EMBL" id="CFX97490.1"/>
    </source>
</evidence>
<evidence type="ECO:0000256" key="1">
    <source>
        <dbReference type="SAM" id="Phobius"/>
    </source>
</evidence>
<protein>
    <submittedName>
        <fullName evidence="2">Uncharacterized</fullName>
    </submittedName>
</protein>
<evidence type="ECO:0000313" key="3">
    <source>
        <dbReference type="Proteomes" id="UP000045545"/>
    </source>
</evidence>
<keyword evidence="1" id="KW-0812">Transmembrane</keyword>
<reference evidence="2 3" key="1">
    <citation type="submission" date="2015-03" db="EMBL/GenBank/DDBJ databases">
        <authorList>
            <person name="Murphy D."/>
        </authorList>
    </citation>
    <scope>NUCLEOTIDE SEQUENCE [LARGE SCALE GENOMIC DNA]</scope>
    <source>
        <strain evidence="2 3">OL-4</strain>
    </source>
</reference>
<dbReference type="AlphaFoldDB" id="A0A0E4GCH4"/>
<dbReference type="Proteomes" id="UP000045545">
    <property type="component" value="Unassembled WGS sequence"/>
</dbReference>
<dbReference type="EMBL" id="CGIH01000039">
    <property type="protein sequence ID" value="CFX97490.1"/>
    <property type="molecule type" value="Genomic_DNA"/>
</dbReference>
<organism evidence="2 3">
    <name type="scientific">Syntrophomonas zehnderi OL-4</name>
    <dbReference type="NCBI Taxonomy" id="690567"/>
    <lineage>
        <taxon>Bacteria</taxon>
        <taxon>Bacillati</taxon>
        <taxon>Bacillota</taxon>
        <taxon>Clostridia</taxon>
        <taxon>Eubacteriales</taxon>
        <taxon>Syntrophomonadaceae</taxon>
        <taxon>Syntrophomonas</taxon>
    </lineage>
</organism>
<name>A0A0E4GCH4_9FIRM</name>
<proteinExistence type="predicted"/>
<dbReference type="RefSeq" id="WP_046499217.1">
    <property type="nucleotide sequence ID" value="NZ_CGIH01000039.1"/>
</dbReference>